<dbReference type="AlphaFoldDB" id="A0A644WJJ0"/>
<proteinExistence type="predicted"/>
<dbReference type="InterPro" id="IPR018060">
    <property type="entry name" value="HTH_AraC"/>
</dbReference>
<dbReference type="EC" id="3.1.1.61" evidence="6"/>
<dbReference type="Gene3D" id="3.40.50.2300">
    <property type="match status" value="1"/>
</dbReference>
<reference evidence="6" key="1">
    <citation type="submission" date="2019-08" db="EMBL/GenBank/DDBJ databases">
        <authorList>
            <person name="Kucharzyk K."/>
            <person name="Murdoch R.W."/>
            <person name="Higgins S."/>
            <person name="Loffler F."/>
        </authorList>
    </citation>
    <scope>NUCLEOTIDE SEQUENCE</scope>
</reference>
<dbReference type="SUPFAM" id="SSF46689">
    <property type="entry name" value="Homeodomain-like"/>
    <property type="match status" value="2"/>
</dbReference>
<evidence type="ECO:0000259" key="5">
    <source>
        <dbReference type="PROSITE" id="PS50110"/>
    </source>
</evidence>
<evidence type="ECO:0000259" key="4">
    <source>
        <dbReference type="PROSITE" id="PS01124"/>
    </source>
</evidence>
<dbReference type="GO" id="GO:0003700">
    <property type="term" value="F:DNA-binding transcription factor activity"/>
    <property type="evidence" value="ECO:0007669"/>
    <property type="project" value="InterPro"/>
</dbReference>
<evidence type="ECO:0000313" key="6">
    <source>
        <dbReference type="EMBL" id="MPM03701.1"/>
    </source>
</evidence>
<dbReference type="PANTHER" id="PTHR43280">
    <property type="entry name" value="ARAC-FAMILY TRANSCRIPTIONAL REGULATOR"/>
    <property type="match status" value="1"/>
</dbReference>
<dbReference type="SUPFAM" id="SSF52172">
    <property type="entry name" value="CheY-like"/>
    <property type="match status" value="1"/>
</dbReference>
<name>A0A644WJJ0_9ZZZZ</name>
<dbReference type="GO" id="GO:0043565">
    <property type="term" value="F:sequence-specific DNA binding"/>
    <property type="evidence" value="ECO:0007669"/>
    <property type="project" value="InterPro"/>
</dbReference>
<dbReference type="InterPro" id="IPR018062">
    <property type="entry name" value="HTH_AraC-typ_CS"/>
</dbReference>
<evidence type="ECO:0000256" key="2">
    <source>
        <dbReference type="ARBA" id="ARBA00023125"/>
    </source>
</evidence>
<dbReference type="Pfam" id="PF00072">
    <property type="entry name" value="Response_reg"/>
    <property type="match status" value="1"/>
</dbReference>
<keyword evidence="3" id="KW-0804">Transcription</keyword>
<organism evidence="6">
    <name type="scientific">bioreactor metagenome</name>
    <dbReference type="NCBI Taxonomy" id="1076179"/>
    <lineage>
        <taxon>unclassified sequences</taxon>
        <taxon>metagenomes</taxon>
        <taxon>ecological metagenomes</taxon>
    </lineage>
</organism>
<dbReference type="GO" id="GO:0008984">
    <property type="term" value="F:protein-glutamate methylesterase activity"/>
    <property type="evidence" value="ECO:0007669"/>
    <property type="project" value="UniProtKB-EC"/>
</dbReference>
<evidence type="ECO:0000256" key="1">
    <source>
        <dbReference type="ARBA" id="ARBA00023015"/>
    </source>
</evidence>
<gene>
    <name evidence="6" type="primary">cheB_23</name>
    <name evidence="6" type="ORF">SDC9_49968</name>
</gene>
<protein>
    <submittedName>
        <fullName evidence="6">Chemotaxis response regulator protein-glutamate methylesterase</fullName>
        <ecNumber evidence="6">3.1.1.61</ecNumber>
    </submittedName>
</protein>
<dbReference type="InterPro" id="IPR020449">
    <property type="entry name" value="Tscrpt_reg_AraC-type_HTH"/>
</dbReference>
<dbReference type="EMBL" id="VSSQ01000975">
    <property type="protein sequence ID" value="MPM03701.1"/>
    <property type="molecule type" value="Genomic_DNA"/>
</dbReference>
<dbReference type="PRINTS" id="PR00032">
    <property type="entry name" value="HTHARAC"/>
</dbReference>
<dbReference type="InterPro" id="IPR009057">
    <property type="entry name" value="Homeodomain-like_sf"/>
</dbReference>
<dbReference type="PROSITE" id="PS50110">
    <property type="entry name" value="RESPONSE_REGULATORY"/>
    <property type="match status" value="1"/>
</dbReference>
<dbReference type="PROSITE" id="PS01124">
    <property type="entry name" value="HTH_ARAC_FAMILY_2"/>
    <property type="match status" value="1"/>
</dbReference>
<keyword evidence="1" id="KW-0805">Transcription regulation</keyword>
<evidence type="ECO:0000256" key="3">
    <source>
        <dbReference type="ARBA" id="ARBA00023163"/>
    </source>
</evidence>
<dbReference type="GO" id="GO:0000160">
    <property type="term" value="P:phosphorelay signal transduction system"/>
    <property type="evidence" value="ECO:0007669"/>
    <property type="project" value="InterPro"/>
</dbReference>
<feature type="domain" description="Response regulatory" evidence="5">
    <location>
        <begin position="7"/>
        <end position="124"/>
    </location>
</feature>
<dbReference type="InterPro" id="IPR001789">
    <property type="entry name" value="Sig_transdc_resp-reg_receiver"/>
</dbReference>
<comment type="caution">
    <text evidence="6">The sequence shown here is derived from an EMBL/GenBank/DDBJ whole genome shotgun (WGS) entry which is preliminary data.</text>
</comment>
<keyword evidence="2" id="KW-0238">DNA-binding</keyword>
<dbReference type="Pfam" id="PF12833">
    <property type="entry name" value="HTH_18"/>
    <property type="match status" value="1"/>
</dbReference>
<dbReference type="PANTHER" id="PTHR43280:SF28">
    <property type="entry name" value="HTH-TYPE TRANSCRIPTIONAL ACTIVATOR RHAS"/>
    <property type="match status" value="1"/>
</dbReference>
<dbReference type="SMART" id="SM00342">
    <property type="entry name" value="HTH_ARAC"/>
    <property type="match status" value="1"/>
</dbReference>
<dbReference type="SMART" id="SM00448">
    <property type="entry name" value="REC"/>
    <property type="match status" value="1"/>
</dbReference>
<feature type="domain" description="HTH araC/xylS-type" evidence="4">
    <location>
        <begin position="408"/>
        <end position="506"/>
    </location>
</feature>
<dbReference type="PROSITE" id="PS00041">
    <property type="entry name" value="HTH_ARAC_FAMILY_1"/>
    <property type="match status" value="1"/>
</dbReference>
<dbReference type="CDD" id="cd17536">
    <property type="entry name" value="REC_YesN-like"/>
    <property type="match status" value="1"/>
</dbReference>
<keyword evidence="6" id="KW-0378">Hydrolase</keyword>
<dbReference type="InterPro" id="IPR011006">
    <property type="entry name" value="CheY-like_superfamily"/>
</dbReference>
<sequence>MKRGYCKVLIVEDEFIMRQGMKHMLEWEKEGFTIVGEASNGQEALELIGILRPDIIICDIVMPILNGVDFSKMVQKDYPDLQIIILSSYDNFEYVKSTLLNGAVDYILKPTLNPSQLLSTLKKAVDRIPGLELIKNEEVYYNNLIERYLLGFDSKLDSNKFIDIFPYSSFRIFGINLKHACGRNKDDIKRIKIVTENFYLNNKNYKYLRIMINDEIFLNIINYKISKENEIEKNIEKYLEKNIINKENVLFIITPKFDNIYKVKEVYNKKFIPYLSHKFYHKNDILLNTEKLKTTEKLEKFDSSRYSSYIKNKEFNSAINMIDEYVNYAVNLKMDEYKLKNLVKNLLYNVLVTLENYKIETEELRQGYFKRIDNTSYSQDFTKEIDKIILELKDIISKRVSIEEEKIKEILEYINEHYNEPLELSDISRVFNFNYYYLSYYFNNHCKEGFSEYLNRIRVEKSCDLLFQNKFYVSEISNMVGYSDHSYFCRVFKKITGYTPSNYRRLKSRESEM</sequence>
<dbReference type="Gene3D" id="1.10.10.60">
    <property type="entry name" value="Homeodomain-like"/>
    <property type="match status" value="2"/>
</dbReference>
<accession>A0A644WJJ0</accession>